<dbReference type="Proteomes" id="UP000249422">
    <property type="component" value="Unassembled WGS sequence"/>
</dbReference>
<sequence length="270" mass="30451">MVNQLVTALEGTASIGDERNARLTFLRDGQLDIPLSFDSQALLVLDIPLATELIRLLAAQDGHTKQRHEICATAIFDMLSKLPKEQRFSTLLGNIAELHQRFVDGYKLFAVSFSFEKVRDQAESIKLEYLGKIHKTFSDIQGQLLGIPVSTIVVATQFKDIALLTESARMGQMWLNFAILAGAFIFCILLTCSVLNQKHTLDALEQEIERHKRSLESDHADLKDRLGDVFQKLTDRAWIHRISLYVVLVVCWVAFSIGGVVFWMLTKTAF</sequence>
<accession>A0AAX1PLE7</accession>
<name>A0AAX1PLE7_AERSA</name>
<dbReference type="RefSeq" id="WP_111588069.1">
    <property type="nucleotide sequence ID" value="NZ_CAWNWF010000003.1"/>
</dbReference>
<comment type="caution">
    <text evidence="3">The sequence shown here is derived from an EMBL/GenBank/DDBJ whole genome shotgun (WGS) entry which is preliminary data.</text>
</comment>
<proteinExistence type="predicted"/>
<keyword evidence="2" id="KW-0472">Membrane</keyword>
<protein>
    <submittedName>
        <fullName evidence="3">Uncharacterized protein</fullName>
    </submittedName>
</protein>
<organism evidence="3 4">
    <name type="scientific">Aeromonas salmonicida</name>
    <dbReference type="NCBI Taxonomy" id="645"/>
    <lineage>
        <taxon>Bacteria</taxon>
        <taxon>Pseudomonadati</taxon>
        <taxon>Pseudomonadota</taxon>
        <taxon>Gammaproteobacteria</taxon>
        <taxon>Aeromonadales</taxon>
        <taxon>Aeromonadaceae</taxon>
        <taxon>Aeromonas</taxon>
    </lineage>
</organism>
<gene>
    <name evidence="3" type="ORF">DEU50_103249</name>
</gene>
<dbReference type="AlphaFoldDB" id="A0AAX1PLE7"/>
<feature type="transmembrane region" description="Helical" evidence="2">
    <location>
        <begin position="242"/>
        <end position="265"/>
    </location>
</feature>
<feature type="transmembrane region" description="Helical" evidence="2">
    <location>
        <begin position="173"/>
        <end position="195"/>
    </location>
</feature>
<reference evidence="3 4" key="1">
    <citation type="submission" date="2018-06" db="EMBL/GenBank/DDBJ databases">
        <title>Freshwater and sediment microbial communities from various areas in North America, analyzing microbe dynamics in response to fracking.</title>
        <authorList>
            <person name="Lamendella R."/>
        </authorList>
    </citation>
    <scope>NUCLEOTIDE SEQUENCE [LARGE SCALE GENOMIC DNA]</scope>
    <source>
        <strain evidence="3 4">17</strain>
    </source>
</reference>
<evidence type="ECO:0000256" key="1">
    <source>
        <dbReference type="SAM" id="Coils"/>
    </source>
</evidence>
<dbReference type="EMBL" id="QLLM01000003">
    <property type="protein sequence ID" value="RAJ07377.1"/>
    <property type="molecule type" value="Genomic_DNA"/>
</dbReference>
<evidence type="ECO:0000256" key="2">
    <source>
        <dbReference type="SAM" id="Phobius"/>
    </source>
</evidence>
<feature type="coiled-coil region" evidence="1">
    <location>
        <begin position="194"/>
        <end position="225"/>
    </location>
</feature>
<evidence type="ECO:0000313" key="4">
    <source>
        <dbReference type="Proteomes" id="UP000249422"/>
    </source>
</evidence>
<keyword evidence="2" id="KW-1133">Transmembrane helix</keyword>
<evidence type="ECO:0000313" key="3">
    <source>
        <dbReference type="EMBL" id="RAJ07377.1"/>
    </source>
</evidence>
<keyword evidence="2" id="KW-0812">Transmembrane</keyword>
<keyword evidence="1" id="KW-0175">Coiled coil</keyword>